<sequence length="128" mass="14501">MNPLIPIAQMLNDAGVATLGQNLFINMMPISVTNGILLRNPINGTKIDHELKGHYNTEFKVIVRTTNYETGYKLMKKVFKLLTLDNHFVEGMHIKQCYPDNEPIEYPISEGNTLELASDFKIAFSEIT</sequence>
<reference evidence="1 2" key="1">
    <citation type="submission" date="2014-02" db="EMBL/GenBank/DDBJ databases">
        <title>Comparative genomics and transcriptomics to identify genetic mechanisms underlying the emergence of carbapenem resistant Acinetobacter baumannii (CRAb).</title>
        <authorList>
            <person name="Harris A.D."/>
            <person name="Johnson K.J."/>
            <person name="George J."/>
            <person name="Shefchek K."/>
            <person name="Daugherty S.C."/>
            <person name="Parankush S."/>
            <person name="Sadzewicz L."/>
            <person name="Tallon L."/>
            <person name="Sengamalay N."/>
            <person name="Hazen T.H."/>
            <person name="Rasko D.A."/>
        </authorList>
    </citation>
    <scope>NUCLEOTIDE SEQUENCE [LARGE SCALE GENOMIC DNA]</scope>
    <source>
        <strain evidence="1 2">1295743</strain>
    </source>
</reference>
<dbReference type="Pfam" id="PF12691">
    <property type="entry name" value="Phage_tail_terminator_6"/>
    <property type="match status" value="1"/>
</dbReference>
<accession>A0A009I5C5</accession>
<dbReference type="AlphaFoldDB" id="A0A009I5C5"/>
<dbReference type="EMBL" id="JEWH01000022">
    <property type="protein sequence ID" value="EXB05686.1"/>
    <property type="molecule type" value="Genomic_DNA"/>
</dbReference>
<dbReference type="InterPro" id="IPR024411">
    <property type="entry name" value="Tail_terminator_phage"/>
</dbReference>
<proteinExistence type="predicted"/>
<evidence type="ECO:0000313" key="1">
    <source>
        <dbReference type="EMBL" id="EXB05686.1"/>
    </source>
</evidence>
<organism evidence="1 2">
    <name type="scientific">Acinetobacter baumannii (strain 1295743)</name>
    <dbReference type="NCBI Taxonomy" id="1310613"/>
    <lineage>
        <taxon>Bacteria</taxon>
        <taxon>Pseudomonadati</taxon>
        <taxon>Pseudomonadota</taxon>
        <taxon>Gammaproteobacteria</taxon>
        <taxon>Moraxellales</taxon>
        <taxon>Moraxellaceae</taxon>
        <taxon>Acinetobacter</taxon>
        <taxon>Acinetobacter calcoaceticus/baumannii complex</taxon>
    </lineage>
</organism>
<protein>
    <recommendedName>
        <fullName evidence="3">DUF3168 domain-containing protein</fullName>
    </recommendedName>
</protein>
<evidence type="ECO:0008006" key="3">
    <source>
        <dbReference type="Google" id="ProtNLM"/>
    </source>
</evidence>
<name>A0A009I5C5_ACIB9</name>
<dbReference type="RefSeq" id="WP_001068664.1">
    <property type="nucleotide sequence ID" value="NZ_JEWH01000022.1"/>
</dbReference>
<evidence type="ECO:0000313" key="2">
    <source>
        <dbReference type="Proteomes" id="UP000020595"/>
    </source>
</evidence>
<comment type="caution">
    <text evidence="1">The sequence shown here is derived from an EMBL/GenBank/DDBJ whole genome shotgun (WGS) entry which is preliminary data.</text>
</comment>
<dbReference type="Proteomes" id="UP000020595">
    <property type="component" value="Unassembled WGS sequence"/>
</dbReference>
<gene>
    <name evidence="1" type="ORF">J512_2008</name>
</gene>